<feature type="region of interest" description="Disordered" evidence="1">
    <location>
        <begin position="1"/>
        <end position="158"/>
    </location>
</feature>
<gene>
    <name evidence="2" type="ORF">HIM_03739</name>
</gene>
<feature type="compositionally biased region" description="Basic and acidic residues" evidence="1">
    <location>
        <begin position="49"/>
        <end position="96"/>
    </location>
</feature>
<evidence type="ECO:0000313" key="3">
    <source>
        <dbReference type="Proteomes" id="UP000054481"/>
    </source>
</evidence>
<dbReference type="AlphaFoldDB" id="A0A0F8A298"/>
<organism evidence="2 3">
    <name type="scientific">Hirsutella minnesotensis 3608</name>
    <dbReference type="NCBI Taxonomy" id="1043627"/>
    <lineage>
        <taxon>Eukaryota</taxon>
        <taxon>Fungi</taxon>
        <taxon>Dikarya</taxon>
        <taxon>Ascomycota</taxon>
        <taxon>Pezizomycotina</taxon>
        <taxon>Sordariomycetes</taxon>
        <taxon>Hypocreomycetidae</taxon>
        <taxon>Hypocreales</taxon>
        <taxon>Ophiocordycipitaceae</taxon>
        <taxon>Hirsutella</taxon>
    </lineage>
</organism>
<evidence type="ECO:0000256" key="1">
    <source>
        <dbReference type="SAM" id="MobiDB-lite"/>
    </source>
</evidence>
<protein>
    <submittedName>
        <fullName evidence="2">Uncharacterized protein</fullName>
    </submittedName>
</protein>
<feature type="region of interest" description="Disordered" evidence="1">
    <location>
        <begin position="312"/>
        <end position="471"/>
    </location>
</feature>
<accession>A0A0F8A298</accession>
<feature type="compositionally biased region" description="Basic and acidic residues" evidence="1">
    <location>
        <begin position="225"/>
        <end position="236"/>
    </location>
</feature>
<sequence length="480" mass="52929">MPVQRTFMLIRDGPGPGAAAAQPPPSKPMTSRQVRKAYQAANRMPTMSRTERIRQERADQERIRKELDKERAAARAKAARDKKRERETREREEKRRLGLPLANVRPSQDTIAKFVRGNGSGNKRDAAGRRVEKDEQSPVVTTPLVDEPVPVPIPPQPAMDELDLALEEDEELFSAAALVVEASAQQPRVSGPTRHALDEIDLLPDDDEIDLNDLEQLQPIKKAPKTSEPEPAKRDASLPALRTSAASQKRPVTPYELDLGLRQAQDEGKSPPKHFSPEGKAAPLQRPRTPSPAFAHQSIPSGTQAILFHCDDFFPSSSQQERELQEELKTETKPRPSPAPPRAAATPARHHPAAPTPPTAIPKRFFTPSGDQERLSLAMQRSRRTAALQEIQQNNRLCPATRSPAQLSTPHGTVRPLRPLAAPPPPRKPEPLKTAGPGPPKAMMQHPDRGKENEPPPPPASQESEYGGDWVDEIALELTI</sequence>
<feature type="compositionally biased region" description="Basic and acidic residues" evidence="1">
    <location>
        <begin position="320"/>
        <end position="334"/>
    </location>
</feature>
<name>A0A0F8A298_9HYPO</name>
<dbReference type="OrthoDB" id="4590776at2759"/>
<feature type="region of interest" description="Disordered" evidence="1">
    <location>
        <begin position="183"/>
        <end position="300"/>
    </location>
</feature>
<feature type="compositionally biased region" description="Basic and acidic residues" evidence="1">
    <location>
        <begin position="122"/>
        <end position="136"/>
    </location>
</feature>
<feature type="compositionally biased region" description="Acidic residues" evidence="1">
    <location>
        <begin position="199"/>
        <end position="213"/>
    </location>
</feature>
<evidence type="ECO:0000313" key="2">
    <source>
        <dbReference type="EMBL" id="KJZ76862.1"/>
    </source>
</evidence>
<dbReference type="EMBL" id="KQ030509">
    <property type="protein sequence ID" value="KJZ76862.1"/>
    <property type="molecule type" value="Genomic_DNA"/>
</dbReference>
<proteinExistence type="predicted"/>
<reference evidence="2 3" key="1">
    <citation type="journal article" date="2014" name="Genome Biol. Evol.">
        <title>Comparative genomics and transcriptomics analyses reveal divergent lifestyle features of nematode endoparasitic fungus Hirsutella minnesotensis.</title>
        <authorList>
            <person name="Lai Y."/>
            <person name="Liu K."/>
            <person name="Zhang X."/>
            <person name="Zhang X."/>
            <person name="Li K."/>
            <person name="Wang N."/>
            <person name="Shu C."/>
            <person name="Wu Y."/>
            <person name="Wang C."/>
            <person name="Bushley K.E."/>
            <person name="Xiang M."/>
            <person name="Liu X."/>
        </authorList>
    </citation>
    <scope>NUCLEOTIDE SEQUENCE [LARGE SCALE GENOMIC DNA]</scope>
    <source>
        <strain evidence="2 3">3608</strain>
    </source>
</reference>
<dbReference type="Proteomes" id="UP000054481">
    <property type="component" value="Unassembled WGS sequence"/>
</dbReference>
<keyword evidence="3" id="KW-1185">Reference proteome</keyword>